<comment type="caution">
    <text evidence="2">The sequence shown here is derived from an EMBL/GenBank/DDBJ whole genome shotgun (WGS) entry which is preliminary data.</text>
</comment>
<keyword evidence="2" id="KW-0418">Kinase</keyword>
<feature type="domain" description="Protein kinase" evidence="1">
    <location>
        <begin position="15"/>
        <end position="165"/>
    </location>
</feature>
<dbReference type="Pfam" id="PF07714">
    <property type="entry name" value="PK_Tyr_Ser-Thr"/>
    <property type="match status" value="1"/>
</dbReference>
<protein>
    <submittedName>
        <fullName evidence="2">Kinase-like protein</fullName>
    </submittedName>
</protein>
<dbReference type="GO" id="GO:0005524">
    <property type="term" value="F:ATP binding"/>
    <property type="evidence" value="ECO:0007669"/>
    <property type="project" value="InterPro"/>
</dbReference>
<dbReference type="InterPro" id="IPR011009">
    <property type="entry name" value="Kinase-like_dom_sf"/>
</dbReference>
<keyword evidence="3" id="KW-1185">Reference proteome</keyword>
<name>A0A8H3X1C7_GIGMA</name>
<dbReference type="Gene3D" id="3.30.200.20">
    <property type="entry name" value="Phosphorylase Kinase, domain 1"/>
    <property type="match status" value="1"/>
</dbReference>
<dbReference type="EMBL" id="WTPW01002112">
    <property type="protein sequence ID" value="KAF0396648.1"/>
    <property type="molecule type" value="Genomic_DNA"/>
</dbReference>
<evidence type="ECO:0000259" key="1">
    <source>
        <dbReference type="PROSITE" id="PS50011"/>
    </source>
</evidence>
<dbReference type="SUPFAM" id="SSF56112">
    <property type="entry name" value="Protein kinase-like (PK-like)"/>
    <property type="match status" value="1"/>
</dbReference>
<dbReference type="InterPro" id="IPR001245">
    <property type="entry name" value="Ser-Thr/Tyr_kinase_cat_dom"/>
</dbReference>
<accession>A0A8H3X1C7</accession>
<dbReference type="OrthoDB" id="2427446at2759"/>
<proteinExistence type="predicted"/>
<dbReference type="AlphaFoldDB" id="A0A8H3X1C7"/>
<reference evidence="2 3" key="1">
    <citation type="journal article" date="2019" name="Environ. Microbiol.">
        <title>At the nexus of three kingdoms: the genome of the mycorrhizal fungus Gigaspora margarita provides insights into plant, endobacterial and fungal interactions.</title>
        <authorList>
            <person name="Venice F."/>
            <person name="Ghignone S."/>
            <person name="Salvioli di Fossalunga A."/>
            <person name="Amselem J."/>
            <person name="Novero M."/>
            <person name="Xianan X."/>
            <person name="Sedzielewska Toro K."/>
            <person name="Morin E."/>
            <person name="Lipzen A."/>
            <person name="Grigoriev I.V."/>
            <person name="Henrissat B."/>
            <person name="Martin F.M."/>
            <person name="Bonfante P."/>
        </authorList>
    </citation>
    <scope>NUCLEOTIDE SEQUENCE [LARGE SCALE GENOMIC DNA]</scope>
    <source>
        <strain evidence="2 3">BEG34</strain>
    </source>
</reference>
<dbReference type="PROSITE" id="PS50011">
    <property type="entry name" value="PROTEIN_KINASE_DOM"/>
    <property type="match status" value="1"/>
</dbReference>
<keyword evidence="2" id="KW-0808">Transferase</keyword>
<dbReference type="PANTHER" id="PTHR45707">
    <property type="entry name" value="C2 CALCIUM/LIPID-BINDING PLANT PHOSPHORIBOSYLTRANSFERASE FAMILY PROTEIN"/>
    <property type="match status" value="1"/>
</dbReference>
<organism evidence="2 3">
    <name type="scientific">Gigaspora margarita</name>
    <dbReference type="NCBI Taxonomy" id="4874"/>
    <lineage>
        <taxon>Eukaryota</taxon>
        <taxon>Fungi</taxon>
        <taxon>Fungi incertae sedis</taxon>
        <taxon>Mucoromycota</taxon>
        <taxon>Glomeromycotina</taxon>
        <taxon>Glomeromycetes</taxon>
        <taxon>Diversisporales</taxon>
        <taxon>Gigasporaceae</taxon>
        <taxon>Gigaspora</taxon>
    </lineage>
</organism>
<dbReference type="GO" id="GO:0004672">
    <property type="term" value="F:protein kinase activity"/>
    <property type="evidence" value="ECO:0007669"/>
    <property type="project" value="InterPro"/>
</dbReference>
<dbReference type="Pfam" id="PF00069">
    <property type="entry name" value="Pkinase"/>
    <property type="match status" value="1"/>
</dbReference>
<evidence type="ECO:0000313" key="3">
    <source>
        <dbReference type="Proteomes" id="UP000439903"/>
    </source>
</evidence>
<dbReference type="InterPro" id="IPR000719">
    <property type="entry name" value="Prot_kinase_dom"/>
</dbReference>
<dbReference type="Proteomes" id="UP000439903">
    <property type="component" value="Unassembled WGS sequence"/>
</dbReference>
<dbReference type="Gene3D" id="1.10.510.10">
    <property type="entry name" value="Transferase(Phosphotransferase) domain 1"/>
    <property type="match status" value="1"/>
</dbReference>
<sequence>MQSNEYIKLFEYGSFANWKKIDEGGFGAVFSAYSKNTEEIIALKRLHNSPTSVQKFAGEVKNITKVNHHNNIIRFFGITQDPKTETYYMVLQFANNEISSGINCLHIANLVHRDLHDKNILVHNGSPLIADFGLSKSIAARKYAYSNSLYIQDSQSYIEWYRNIR</sequence>
<evidence type="ECO:0000313" key="2">
    <source>
        <dbReference type="EMBL" id="KAF0396648.1"/>
    </source>
</evidence>
<gene>
    <name evidence="2" type="ORF">F8M41_010050</name>
</gene>